<dbReference type="GO" id="GO:0006310">
    <property type="term" value="P:DNA recombination"/>
    <property type="evidence" value="ECO:0007669"/>
    <property type="project" value="UniProtKB-KW"/>
</dbReference>
<evidence type="ECO:0000313" key="5">
    <source>
        <dbReference type="EMBL" id="TDW25320.1"/>
    </source>
</evidence>
<comment type="caution">
    <text evidence="5">The sequence shown here is derived from an EMBL/GenBank/DDBJ whole genome shotgun (WGS) entry which is preliminary data.</text>
</comment>
<dbReference type="InterPro" id="IPR050090">
    <property type="entry name" value="Tyrosine_recombinase_XerCD"/>
</dbReference>
<organism evidence="5 6">
    <name type="scientific">Breznakia blatticola</name>
    <dbReference type="NCBI Taxonomy" id="1754012"/>
    <lineage>
        <taxon>Bacteria</taxon>
        <taxon>Bacillati</taxon>
        <taxon>Bacillota</taxon>
        <taxon>Erysipelotrichia</taxon>
        <taxon>Erysipelotrichales</taxon>
        <taxon>Erysipelotrichaceae</taxon>
        <taxon>Breznakia</taxon>
    </lineage>
</organism>
<dbReference type="GO" id="GO:0015074">
    <property type="term" value="P:DNA integration"/>
    <property type="evidence" value="ECO:0007669"/>
    <property type="project" value="InterPro"/>
</dbReference>
<dbReference type="GO" id="GO:0003677">
    <property type="term" value="F:DNA binding"/>
    <property type="evidence" value="ECO:0007669"/>
    <property type="project" value="UniProtKB-KW"/>
</dbReference>
<keyword evidence="6" id="KW-1185">Reference proteome</keyword>
<dbReference type="Gene3D" id="1.10.150.130">
    <property type="match status" value="1"/>
</dbReference>
<dbReference type="PANTHER" id="PTHR30349">
    <property type="entry name" value="PHAGE INTEGRASE-RELATED"/>
    <property type="match status" value="1"/>
</dbReference>
<accession>A0A4R8AA91</accession>
<dbReference type="PROSITE" id="PS51898">
    <property type="entry name" value="TYR_RECOMBINASE"/>
    <property type="match status" value="1"/>
</dbReference>
<dbReference type="Pfam" id="PF00589">
    <property type="entry name" value="Phage_integrase"/>
    <property type="match status" value="1"/>
</dbReference>
<reference evidence="5 6" key="1">
    <citation type="submission" date="2019-03" db="EMBL/GenBank/DDBJ databases">
        <title>Genomic Encyclopedia of Type Strains, Phase IV (KMG-IV): sequencing the most valuable type-strain genomes for metagenomic binning, comparative biology and taxonomic classification.</title>
        <authorList>
            <person name="Goeker M."/>
        </authorList>
    </citation>
    <scope>NUCLEOTIDE SEQUENCE [LARGE SCALE GENOMIC DNA]</scope>
    <source>
        <strain evidence="5 6">DSM 28867</strain>
    </source>
</reference>
<dbReference type="InterPro" id="IPR013762">
    <property type="entry name" value="Integrase-like_cat_sf"/>
</dbReference>
<evidence type="ECO:0000313" key="6">
    <source>
        <dbReference type="Proteomes" id="UP000294743"/>
    </source>
</evidence>
<dbReference type="CDD" id="cd01189">
    <property type="entry name" value="INT_ICEBs1_C_like"/>
    <property type="match status" value="1"/>
</dbReference>
<dbReference type="AlphaFoldDB" id="A0A4R8AA91"/>
<dbReference type="InterPro" id="IPR011010">
    <property type="entry name" value="DNA_brk_join_enz"/>
</dbReference>
<evidence type="ECO:0000259" key="4">
    <source>
        <dbReference type="PROSITE" id="PS51898"/>
    </source>
</evidence>
<dbReference type="Gene3D" id="1.10.443.10">
    <property type="entry name" value="Intergrase catalytic core"/>
    <property type="match status" value="1"/>
</dbReference>
<dbReference type="OrthoDB" id="9803188at2"/>
<dbReference type="InterPro" id="IPR002104">
    <property type="entry name" value="Integrase_catalytic"/>
</dbReference>
<dbReference type="PANTHER" id="PTHR30349:SF64">
    <property type="entry name" value="PROPHAGE INTEGRASE INTD-RELATED"/>
    <property type="match status" value="1"/>
</dbReference>
<feature type="domain" description="Tyr recombinase" evidence="4">
    <location>
        <begin position="88"/>
        <end position="318"/>
    </location>
</feature>
<name>A0A4R8AA91_9FIRM</name>
<gene>
    <name evidence="5" type="ORF">EDD63_10553</name>
</gene>
<keyword evidence="2" id="KW-0238">DNA-binding</keyword>
<comment type="similarity">
    <text evidence="1">Belongs to the 'phage' integrase family.</text>
</comment>
<dbReference type="Proteomes" id="UP000294743">
    <property type="component" value="Unassembled WGS sequence"/>
</dbReference>
<dbReference type="SUPFAM" id="SSF56349">
    <property type="entry name" value="DNA breaking-rejoining enzymes"/>
    <property type="match status" value="1"/>
</dbReference>
<dbReference type="RefSeq" id="WP_134168237.1">
    <property type="nucleotide sequence ID" value="NZ_SODD01000005.1"/>
</dbReference>
<evidence type="ECO:0000256" key="3">
    <source>
        <dbReference type="ARBA" id="ARBA00023172"/>
    </source>
</evidence>
<dbReference type="EMBL" id="SODD01000005">
    <property type="protein sequence ID" value="TDW25320.1"/>
    <property type="molecule type" value="Genomic_DNA"/>
</dbReference>
<protein>
    <submittedName>
        <fullName evidence="5">Phage integrase family protein</fullName>
    </submittedName>
</protein>
<evidence type="ECO:0000256" key="1">
    <source>
        <dbReference type="ARBA" id="ARBA00008857"/>
    </source>
</evidence>
<keyword evidence="3" id="KW-0233">DNA recombination</keyword>
<proteinExistence type="inferred from homology"/>
<evidence type="ECO:0000256" key="2">
    <source>
        <dbReference type="ARBA" id="ARBA00023125"/>
    </source>
</evidence>
<dbReference type="InterPro" id="IPR010998">
    <property type="entry name" value="Integrase_recombinase_N"/>
</dbReference>
<sequence>MASIIKRKKSYSLVYNYVDEKGETKQKWETWHTHKEAMKRKAKTQYVTYSTISQINKLLRCAFHQAVRWEMIGKNPFEHTILAKVEYKKRDIWDANTIRVALDECRDGKLYIAMNLAFACSLRMGECLGLTWDNVHVSDEDIADDNAYIYIDKELTRCSKRAIEMIGEQDIYHIFTPLMPNTSTRVILKKPKTTSSIRKIWLPKTVAYIMREWKSVQDELRGFLGEEYQDYNLVIALPNGRPCDERLIHKAFAELKERAGLPNVVFHSLRHSSTTYKLKLNHGDLKATQGDTGHAEIDMVTKVYAHILDEDRKVNALKFETAFYSNPDLRNVHPPEKKHRLQHWISMP</sequence>